<protein>
    <submittedName>
        <fullName evidence="1">Uncharacterized protein</fullName>
    </submittedName>
</protein>
<organism evidence="1">
    <name type="scientific">Rhizophora mucronata</name>
    <name type="common">Asiatic mangrove</name>
    <dbReference type="NCBI Taxonomy" id="61149"/>
    <lineage>
        <taxon>Eukaryota</taxon>
        <taxon>Viridiplantae</taxon>
        <taxon>Streptophyta</taxon>
        <taxon>Embryophyta</taxon>
        <taxon>Tracheophyta</taxon>
        <taxon>Spermatophyta</taxon>
        <taxon>Magnoliopsida</taxon>
        <taxon>eudicotyledons</taxon>
        <taxon>Gunneridae</taxon>
        <taxon>Pentapetalae</taxon>
        <taxon>rosids</taxon>
        <taxon>fabids</taxon>
        <taxon>Malpighiales</taxon>
        <taxon>Rhizophoraceae</taxon>
        <taxon>Rhizophora</taxon>
    </lineage>
</organism>
<dbReference type="AlphaFoldDB" id="A0A2P2QVS6"/>
<reference evidence="1" key="1">
    <citation type="submission" date="2018-02" db="EMBL/GenBank/DDBJ databases">
        <title>Rhizophora mucronata_Transcriptome.</title>
        <authorList>
            <person name="Meera S.P."/>
            <person name="Sreeshan A."/>
            <person name="Augustine A."/>
        </authorList>
    </citation>
    <scope>NUCLEOTIDE SEQUENCE</scope>
    <source>
        <tissue evidence="1">Leaf</tissue>
    </source>
</reference>
<evidence type="ECO:0000313" key="1">
    <source>
        <dbReference type="EMBL" id="MBX71116.1"/>
    </source>
</evidence>
<sequence length="43" mass="4918">MIHHLSVTRVTYKSTSLQSSPFPFNQIQPLQLYTSILSMTAIH</sequence>
<proteinExistence type="predicted"/>
<dbReference type="EMBL" id="GGEC01090632">
    <property type="protein sequence ID" value="MBX71116.1"/>
    <property type="molecule type" value="Transcribed_RNA"/>
</dbReference>
<name>A0A2P2QVS6_RHIMU</name>
<accession>A0A2P2QVS6</accession>